<dbReference type="Pfam" id="PF04015">
    <property type="entry name" value="DUF362"/>
    <property type="match status" value="1"/>
</dbReference>
<organism evidence="2 3">
    <name type="scientific">Heliorestis acidaminivorans</name>
    <dbReference type="NCBI Taxonomy" id="553427"/>
    <lineage>
        <taxon>Bacteria</taxon>
        <taxon>Bacillati</taxon>
        <taxon>Bacillota</taxon>
        <taxon>Clostridia</taxon>
        <taxon>Eubacteriales</taxon>
        <taxon>Heliobacteriaceae</taxon>
        <taxon>Heliorestis</taxon>
    </lineage>
</organism>
<keyword evidence="3" id="KW-1185">Reference proteome</keyword>
<dbReference type="Proteomes" id="UP000468766">
    <property type="component" value="Unassembled WGS sequence"/>
</dbReference>
<gene>
    <name evidence="2" type="ORF">F9B85_13735</name>
</gene>
<sequence>MTELTIIYGKEPKKMVRTLLELLQPEKALPLDSRIALKPNLVLAKPATSGATTSPEIAAALIEHFQERGYKNLVIMESSWVGDNTKRAFQICGYEELSKRYDIPLIDLKDDRTIKVTYEDMNLLLCKQATEVDYLINLPVLKAHCQTRLTCSLKNLKGCIPDKEKRRYHSLGLHRPIAYLNQVLRTDLIIVDGIMGDLTFEEGGNPVEMGRIIAGFDPVLVDSYVASLIGYEVSDIEYLQISHQLGRGNLYGTETSLVELDQEKKPGRTLRPSYRVAQLAQYIEENQSCSPCYGSLIHALDRLEEKGELDHLDLPLCIGRGYHGQKEKGKAIGIGNCTVQMDQHLPGCPPSARDIVQFLRQLKK</sequence>
<dbReference type="EMBL" id="WBXO01000018">
    <property type="protein sequence ID" value="KAB2950946.1"/>
    <property type="molecule type" value="Genomic_DNA"/>
</dbReference>
<name>A0A6I0ER67_9FIRM</name>
<protein>
    <submittedName>
        <fullName evidence="2">DUF362 domain-containing protein</fullName>
    </submittedName>
</protein>
<evidence type="ECO:0000313" key="2">
    <source>
        <dbReference type="EMBL" id="KAB2950946.1"/>
    </source>
</evidence>
<proteinExistence type="predicted"/>
<comment type="caution">
    <text evidence="2">The sequence shown here is derived from an EMBL/GenBank/DDBJ whole genome shotgun (WGS) entry which is preliminary data.</text>
</comment>
<evidence type="ECO:0000259" key="1">
    <source>
        <dbReference type="Pfam" id="PF04015"/>
    </source>
</evidence>
<dbReference type="InterPro" id="IPR007160">
    <property type="entry name" value="DUF362"/>
</dbReference>
<dbReference type="OrthoDB" id="9785671at2"/>
<dbReference type="AlphaFoldDB" id="A0A6I0ER67"/>
<dbReference type="RefSeq" id="WP_151621786.1">
    <property type="nucleotide sequence ID" value="NZ_WBXO01000018.1"/>
</dbReference>
<reference evidence="2 3" key="1">
    <citation type="submission" date="2019-10" db="EMBL/GenBank/DDBJ databases">
        <title>Whole-genome sequence of the extremophile Heliorestis acidaminivorans DSM 24790.</title>
        <authorList>
            <person name="Kyndt J.A."/>
            <person name="Meyer T.E."/>
        </authorList>
    </citation>
    <scope>NUCLEOTIDE SEQUENCE [LARGE SCALE GENOMIC DNA]</scope>
    <source>
        <strain evidence="2 3">DSM 24790</strain>
    </source>
</reference>
<feature type="domain" description="DUF362" evidence="1">
    <location>
        <begin position="35"/>
        <end position="226"/>
    </location>
</feature>
<accession>A0A6I0ER67</accession>
<evidence type="ECO:0000313" key="3">
    <source>
        <dbReference type="Proteomes" id="UP000468766"/>
    </source>
</evidence>